<dbReference type="EMBL" id="CM042011">
    <property type="protein sequence ID" value="KAI3763690.1"/>
    <property type="molecule type" value="Genomic_DNA"/>
</dbReference>
<reference evidence="1 2" key="2">
    <citation type="journal article" date="2022" name="Mol. Ecol. Resour.">
        <title>The genomes of chicory, endive, great burdock and yacon provide insights into Asteraceae paleo-polyploidization history and plant inulin production.</title>
        <authorList>
            <person name="Fan W."/>
            <person name="Wang S."/>
            <person name="Wang H."/>
            <person name="Wang A."/>
            <person name="Jiang F."/>
            <person name="Liu H."/>
            <person name="Zhao H."/>
            <person name="Xu D."/>
            <person name="Zhang Y."/>
        </authorList>
    </citation>
    <scope>NUCLEOTIDE SEQUENCE [LARGE SCALE GENOMIC DNA]</scope>
    <source>
        <strain evidence="2">cv. Punajuju</strain>
        <tissue evidence="1">Leaves</tissue>
    </source>
</reference>
<keyword evidence="2" id="KW-1185">Reference proteome</keyword>
<reference evidence="2" key="1">
    <citation type="journal article" date="2022" name="Mol. Ecol. Resour.">
        <title>The genomes of chicory, endive, great burdock and yacon provide insights into Asteraceae palaeo-polyploidization history and plant inulin production.</title>
        <authorList>
            <person name="Fan W."/>
            <person name="Wang S."/>
            <person name="Wang H."/>
            <person name="Wang A."/>
            <person name="Jiang F."/>
            <person name="Liu H."/>
            <person name="Zhao H."/>
            <person name="Xu D."/>
            <person name="Zhang Y."/>
        </authorList>
    </citation>
    <scope>NUCLEOTIDE SEQUENCE [LARGE SCALE GENOMIC DNA]</scope>
    <source>
        <strain evidence="2">cv. Punajuju</strain>
    </source>
</reference>
<name>A0ACB9EYC1_CICIN</name>
<proteinExistence type="predicted"/>
<accession>A0ACB9EYC1</accession>
<organism evidence="1 2">
    <name type="scientific">Cichorium intybus</name>
    <name type="common">Chicory</name>
    <dbReference type="NCBI Taxonomy" id="13427"/>
    <lineage>
        <taxon>Eukaryota</taxon>
        <taxon>Viridiplantae</taxon>
        <taxon>Streptophyta</taxon>
        <taxon>Embryophyta</taxon>
        <taxon>Tracheophyta</taxon>
        <taxon>Spermatophyta</taxon>
        <taxon>Magnoliopsida</taxon>
        <taxon>eudicotyledons</taxon>
        <taxon>Gunneridae</taxon>
        <taxon>Pentapetalae</taxon>
        <taxon>asterids</taxon>
        <taxon>campanulids</taxon>
        <taxon>Asterales</taxon>
        <taxon>Asteraceae</taxon>
        <taxon>Cichorioideae</taxon>
        <taxon>Cichorieae</taxon>
        <taxon>Cichoriinae</taxon>
        <taxon>Cichorium</taxon>
    </lineage>
</organism>
<protein>
    <submittedName>
        <fullName evidence="1">Uncharacterized protein</fullName>
    </submittedName>
</protein>
<sequence length="701" mass="79262">MAVTRSNGGPDAGASSGGGPTDENLRNLIAEEVSREVLAAIPQFFGTIKAELWAMLEERLATQGTSRARDASYKDFSACSPPMFDGGRDPIVSMRWISAVEGAFRTCSCHEDSKVTFAANLLREGAKDWWEIRTKDLTPAQLDAITWPQFKEQFKLEYVPQVEMERLAQEYLNLTQTTETVTEITKKFNERALFCPEFAATERMRMTRYLAMLRTDIREFVSAARHQTLTDMIAAARARELELETQQKQKRPAPTQTQQVSKKFRGADQGKQGQRSQGTFLVNSTPTFALFDSGASHSFVSAALGKSFGIALGTLHQPLEVEIADDKTVHATSVYRGCEVVIQGIKFPIDLIPIPLSDSRVIIGMDWMGQHESWIDCKNKRVWIQTPSGGELVVQGERKNRGAVFCSAARARRHLQHGGSGFVAYVVDTRERKPQQKAGDIPVVRDFPDVFPEDLPGVPPVRQVEFKIDLTPGAAPIAKAPYRLAPPEMLELSIQLRELLDKGFIRPSCSPWGAPILFVKKKDGSNRMCIDYRELNKLTVKNRYPLPRIDDLFDQLQGASWFSKIDLRSGYHQMRVREEDIPEQHEQHLKEVLETLRKEKLYAKLSKCDFWLWEVQFLGHIVNEQGIMVDPAKVEALMRWEVPKTPSEIRSFLGLAGYYRRFIQDFSNVAVPLTRLTKKNAAFRWGEEQQQAFGDFAAEIV</sequence>
<comment type="caution">
    <text evidence="1">The sequence shown here is derived from an EMBL/GenBank/DDBJ whole genome shotgun (WGS) entry which is preliminary data.</text>
</comment>
<evidence type="ECO:0000313" key="2">
    <source>
        <dbReference type="Proteomes" id="UP001055811"/>
    </source>
</evidence>
<dbReference type="Proteomes" id="UP001055811">
    <property type="component" value="Linkage Group LG03"/>
</dbReference>
<evidence type="ECO:0000313" key="1">
    <source>
        <dbReference type="EMBL" id="KAI3763690.1"/>
    </source>
</evidence>
<gene>
    <name evidence="1" type="ORF">L2E82_13684</name>
</gene>